<dbReference type="Pfam" id="PF03235">
    <property type="entry name" value="GmrSD_N"/>
    <property type="match status" value="1"/>
</dbReference>
<name>A0AAW3N202_9BURK</name>
<feature type="domain" description="GmrSD restriction endonucleases N-terminal" evidence="1">
    <location>
        <begin position="29"/>
        <end position="122"/>
    </location>
</feature>
<keyword evidence="3" id="KW-1185">Reference proteome</keyword>
<evidence type="ECO:0000259" key="1">
    <source>
        <dbReference type="Pfam" id="PF03235"/>
    </source>
</evidence>
<comment type="caution">
    <text evidence="2">The sequence shown here is derived from an EMBL/GenBank/DDBJ whole genome shotgun (WGS) entry which is preliminary data.</text>
</comment>
<proteinExistence type="predicted"/>
<organism evidence="2 3">
    <name type="scientific">Burkholderia ubonensis</name>
    <dbReference type="NCBI Taxonomy" id="101571"/>
    <lineage>
        <taxon>Bacteria</taxon>
        <taxon>Pseudomonadati</taxon>
        <taxon>Pseudomonadota</taxon>
        <taxon>Betaproteobacteria</taxon>
        <taxon>Burkholderiales</taxon>
        <taxon>Burkholderiaceae</taxon>
        <taxon>Burkholderia</taxon>
        <taxon>Burkholderia cepacia complex</taxon>
    </lineage>
</organism>
<accession>A0AAW3N202</accession>
<dbReference type="EMBL" id="LPBJ01000047">
    <property type="protein sequence ID" value="KVP98021.1"/>
    <property type="molecule type" value="Genomic_DNA"/>
</dbReference>
<evidence type="ECO:0000313" key="2">
    <source>
        <dbReference type="EMBL" id="KVP98021.1"/>
    </source>
</evidence>
<gene>
    <name evidence="2" type="ORF">WJ96_05475</name>
</gene>
<evidence type="ECO:0000313" key="3">
    <source>
        <dbReference type="Proteomes" id="UP000056453"/>
    </source>
</evidence>
<sequence>MQDRVSILFMAGHIAGGLMRIEQHSSFLSDVLKDALNGRLVPAAFQRPYVWGKADVLALCESILRGYPFGSFLIWSPHGKADLNAYARARLGPILRSTDGAPTGLLLDGQNRLASFAWMTQEFHELPANLSEAERATWGTGERLIVDLALREMRFVPEAEANTGFSVPAYTLLDSRVATRLMRERWVSPEWTSLSVDERNAGLKWWDEVASARFGGARVVVTVLESATPEEAREAFTHICRVGVPMSEADFDAALKWTGETP</sequence>
<protein>
    <recommendedName>
        <fullName evidence="1">GmrSD restriction endonucleases N-terminal domain-containing protein</fullName>
    </recommendedName>
</protein>
<dbReference type="Proteomes" id="UP000056453">
    <property type="component" value="Unassembled WGS sequence"/>
</dbReference>
<reference evidence="2 3" key="1">
    <citation type="submission" date="2015-11" db="EMBL/GenBank/DDBJ databases">
        <title>Expanding the genomic diversity of Burkholderia species for the development of highly accurate diagnostics.</title>
        <authorList>
            <person name="Sahl J."/>
            <person name="Keim P."/>
            <person name="Wagner D."/>
        </authorList>
    </citation>
    <scope>NUCLEOTIDE SEQUENCE [LARGE SCALE GENOMIC DNA]</scope>
    <source>
        <strain evidence="2 3">MSMB1808WGS</strain>
    </source>
</reference>
<dbReference type="AlphaFoldDB" id="A0AAW3N202"/>
<dbReference type="InterPro" id="IPR004919">
    <property type="entry name" value="GmrSD_N"/>
</dbReference>